<evidence type="ECO:0000259" key="7">
    <source>
        <dbReference type="Pfam" id="PF01273"/>
    </source>
</evidence>
<keyword evidence="5" id="KW-1015">Disulfide bond</keyword>
<evidence type="ECO:0000256" key="4">
    <source>
        <dbReference type="ARBA" id="ARBA00022729"/>
    </source>
</evidence>
<comment type="similarity">
    <text evidence="2">Belongs to the BPI/LBP/Plunc superfamily. Plunc family.</text>
</comment>
<reference evidence="8" key="2">
    <citation type="submission" date="2025-09" db="UniProtKB">
        <authorList>
            <consortium name="Ensembl"/>
        </authorList>
    </citation>
    <scope>IDENTIFICATION</scope>
</reference>
<evidence type="ECO:0000256" key="2">
    <source>
        <dbReference type="ARBA" id="ARBA00009020"/>
    </source>
</evidence>
<proteinExistence type="inferred from homology"/>
<dbReference type="Pfam" id="PF01273">
    <property type="entry name" value="LBP_BPI_CETP"/>
    <property type="match status" value="1"/>
</dbReference>
<evidence type="ECO:0000256" key="6">
    <source>
        <dbReference type="SAM" id="SignalP"/>
    </source>
</evidence>
<dbReference type="PANTHER" id="PTHR47145">
    <property type="entry name" value="BPI FOLD-CONTAINING FAMILY A MEMBER 2"/>
    <property type="match status" value="1"/>
</dbReference>
<accession>A0A8C9DG48</accession>
<dbReference type="InterPro" id="IPR052507">
    <property type="entry name" value="BPI_fold-antibacterial"/>
</dbReference>
<feature type="signal peptide" evidence="6">
    <location>
        <begin position="1"/>
        <end position="20"/>
    </location>
</feature>
<dbReference type="SUPFAM" id="SSF55394">
    <property type="entry name" value="Bactericidal permeability-increasing protein, BPI"/>
    <property type="match status" value="1"/>
</dbReference>
<feature type="chain" id="PRO_5034019310" description="Lipid-binding serum glycoprotein N-terminal domain-containing protein" evidence="6">
    <location>
        <begin position="21"/>
        <end position="245"/>
    </location>
</feature>
<evidence type="ECO:0000313" key="8">
    <source>
        <dbReference type="Ensembl" id="ENSPSMP00000007122.1"/>
    </source>
</evidence>
<protein>
    <recommendedName>
        <fullName evidence="7">Lipid-binding serum glycoprotein N-terminal domain-containing protein</fullName>
    </recommendedName>
</protein>
<keyword evidence="9" id="KW-1185">Reference proteome</keyword>
<dbReference type="GO" id="GO:0030141">
    <property type="term" value="C:secretory granule"/>
    <property type="evidence" value="ECO:0007669"/>
    <property type="project" value="TreeGrafter"/>
</dbReference>
<dbReference type="AlphaFoldDB" id="A0A8C9DG48"/>
<dbReference type="Ensembl" id="ENSPSMT00000008385.1">
    <property type="protein sequence ID" value="ENSPSMP00000007122.1"/>
    <property type="gene ID" value="ENSPSMG00000005306.1"/>
</dbReference>
<keyword evidence="3" id="KW-0964">Secreted</keyword>
<organism evidence="8 9">
    <name type="scientific">Prolemur simus</name>
    <name type="common">Greater bamboo lemur</name>
    <name type="synonym">Hapalemur simus</name>
    <dbReference type="NCBI Taxonomy" id="1328070"/>
    <lineage>
        <taxon>Eukaryota</taxon>
        <taxon>Metazoa</taxon>
        <taxon>Chordata</taxon>
        <taxon>Craniata</taxon>
        <taxon>Vertebrata</taxon>
        <taxon>Euteleostomi</taxon>
        <taxon>Mammalia</taxon>
        <taxon>Eutheria</taxon>
        <taxon>Euarchontoglires</taxon>
        <taxon>Primates</taxon>
        <taxon>Strepsirrhini</taxon>
        <taxon>Lemuriformes</taxon>
        <taxon>Lemuridae</taxon>
        <taxon>Prolemur</taxon>
    </lineage>
</organism>
<name>A0A8C9DG48_PROSS</name>
<evidence type="ECO:0000313" key="9">
    <source>
        <dbReference type="Proteomes" id="UP000694414"/>
    </source>
</evidence>
<dbReference type="Gene3D" id="3.15.10.10">
    <property type="entry name" value="Bactericidal permeability-increasing protein, domain 1"/>
    <property type="match status" value="1"/>
</dbReference>
<keyword evidence="4 6" id="KW-0732">Signal</keyword>
<sequence>MLQLWKLVLLCSLLTGTSEALLENLGNDVHDAVDKLKPVVDKGLETVDNTLKGILQKLKVDLKGLQESKEWQLAKKKVQEAETLVDNALSNVHLSTEKTGPHMFGEVSFRSKTEGQALFLPHRAQVENRLFVGQVVSLMASLDLLSGVKVETDAQTQLPTVVLGECTSDPTSISLSLLDRVVTSSWRINPFIVMLRPSIMRMVRKLYLPSWLQLGGRGTKLEPWAPVSDCPQLSSTHWKIPKMRS</sequence>
<dbReference type="Proteomes" id="UP000694414">
    <property type="component" value="Unplaced"/>
</dbReference>
<dbReference type="GO" id="GO:0070062">
    <property type="term" value="C:extracellular exosome"/>
    <property type="evidence" value="ECO:0007669"/>
    <property type="project" value="TreeGrafter"/>
</dbReference>
<evidence type="ECO:0000256" key="3">
    <source>
        <dbReference type="ARBA" id="ARBA00022525"/>
    </source>
</evidence>
<dbReference type="InterPro" id="IPR017942">
    <property type="entry name" value="Lipid-bd_serum_glycop_N"/>
</dbReference>
<dbReference type="GeneTree" id="ENSGT00950000183604"/>
<evidence type="ECO:0000256" key="1">
    <source>
        <dbReference type="ARBA" id="ARBA00004613"/>
    </source>
</evidence>
<evidence type="ECO:0000256" key="5">
    <source>
        <dbReference type="ARBA" id="ARBA00023157"/>
    </source>
</evidence>
<dbReference type="PANTHER" id="PTHR47145:SF1">
    <property type="entry name" value="BPI FOLD-CONTAINING FAMILY A MEMBER 2"/>
    <property type="match status" value="1"/>
</dbReference>
<dbReference type="InterPro" id="IPR017943">
    <property type="entry name" value="Bactericidal_perm-incr_a/b_dom"/>
</dbReference>
<comment type="subcellular location">
    <subcellularLocation>
        <location evidence="1">Secreted</location>
    </subcellularLocation>
</comment>
<feature type="domain" description="Lipid-binding serum glycoprotein N-terminal" evidence="7">
    <location>
        <begin position="125"/>
        <end position="203"/>
    </location>
</feature>
<dbReference type="GO" id="GO:0001530">
    <property type="term" value="F:lipopolysaccharide binding"/>
    <property type="evidence" value="ECO:0007669"/>
    <property type="project" value="TreeGrafter"/>
</dbReference>
<reference evidence="8" key="1">
    <citation type="submission" date="2025-08" db="UniProtKB">
        <authorList>
            <consortium name="Ensembl"/>
        </authorList>
    </citation>
    <scope>IDENTIFICATION</scope>
</reference>